<dbReference type="GO" id="GO:0016020">
    <property type="term" value="C:membrane"/>
    <property type="evidence" value="ECO:0007669"/>
    <property type="project" value="UniProtKB-SubCell"/>
</dbReference>
<feature type="region of interest" description="Disordered" evidence="5">
    <location>
        <begin position="419"/>
        <end position="455"/>
    </location>
</feature>
<proteinExistence type="predicted"/>
<dbReference type="PANTHER" id="PTHR34978:SF3">
    <property type="entry name" value="SLR0241 PROTEIN"/>
    <property type="match status" value="1"/>
</dbReference>
<evidence type="ECO:0000259" key="7">
    <source>
        <dbReference type="PROSITE" id="PS52015"/>
    </source>
</evidence>
<keyword evidence="4 6" id="KW-0472">Membrane</keyword>
<dbReference type="Pfam" id="PF03544">
    <property type="entry name" value="TonB_C"/>
    <property type="match status" value="1"/>
</dbReference>
<dbReference type="InterPro" id="IPR008756">
    <property type="entry name" value="Peptidase_M56"/>
</dbReference>
<evidence type="ECO:0000256" key="2">
    <source>
        <dbReference type="ARBA" id="ARBA00022692"/>
    </source>
</evidence>
<dbReference type="EMBL" id="VLKP01000011">
    <property type="protein sequence ID" value="TWI07957.1"/>
    <property type="molecule type" value="Genomic_DNA"/>
</dbReference>
<name>A0A562LK19_9GAMM</name>
<comment type="caution">
    <text evidence="8">The sequence shown here is derived from an EMBL/GenBank/DDBJ whole genome shotgun (WGS) entry which is preliminary data.</text>
</comment>
<feature type="transmembrane region" description="Helical" evidence="6">
    <location>
        <begin position="273"/>
        <end position="292"/>
    </location>
</feature>
<dbReference type="CDD" id="cd07341">
    <property type="entry name" value="M56_BlaR1_MecR1_like"/>
    <property type="match status" value="1"/>
</dbReference>
<accession>A0A562LK19</accession>
<keyword evidence="9" id="KW-1185">Reference proteome</keyword>
<dbReference type="AlphaFoldDB" id="A0A562LK19"/>
<dbReference type="GO" id="GO:0055085">
    <property type="term" value="P:transmembrane transport"/>
    <property type="evidence" value="ECO:0007669"/>
    <property type="project" value="InterPro"/>
</dbReference>
<dbReference type="InterPro" id="IPR006260">
    <property type="entry name" value="TonB/TolA_C"/>
</dbReference>
<evidence type="ECO:0000313" key="8">
    <source>
        <dbReference type="EMBL" id="TWI07957.1"/>
    </source>
</evidence>
<dbReference type="NCBIfam" id="TIGR01352">
    <property type="entry name" value="tonB_Cterm"/>
    <property type="match status" value="1"/>
</dbReference>
<dbReference type="PROSITE" id="PS52015">
    <property type="entry name" value="TONB_CTD"/>
    <property type="match status" value="1"/>
</dbReference>
<dbReference type="InterPro" id="IPR052173">
    <property type="entry name" value="Beta-lactam_resp_regulator"/>
</dbReference>
<dbReference type="SUPFAM" id="SSF74653">
    <property type="entry name" value="TolA/TonB C-terminal domain"/>
    <property type="match status" value="1"/>
</dbReference>
<feature type="transmembrane region" description="Helical" evidence="6">
    <location>
        <begin position="93"/>
        <end position="110"/>
    </location>
</feature>
<organism evidence="8 9">
    <name type="scientific">Aerolutibacter ruishenii</name>
    <dbReference type="NCBI Taxonomy" id="686800"/>
    <lineage>
        <taxon>Bacteria</taxon>
        <taxon>Pseudomonadati</taxon>
        <taxon>Pseudomonadota</taxon>
        <taxon>Gammaproteobacteria</taxon>
        <taxon>Lysobacterales</taxon>
        <taxon>Lysobacteraceae</taxon>
        <taxon>Aerolutibacter</taxon>
    </lineage>
</organism>
<feature type="transmembrane region" description="Helical" evidence="6">
    <location>
        <begin position="39"/>
        <end position="60"/>
    </location>
</feature>
<dbReference type="RefSeq" id="WP_144816282.1">
    <property type="nucleotide sequence ID" value="NZ_VLKP01000011.1"/>
</dbReference>
<feature type="domain" description="TonB C-terminal" evidence="7">
    <location>
        <begin position="570"/>
        <end position="666"/>
    </location>
</feature>
<reference evidence="8 9" key="1">
    <citation type="journal article" date="2015" name="Stand. Genomic Sci.">
        <title>Genomic Encyclopedia of Bacterial and Archaeal Type Strains, Phase III: the genomes of soil and plant-associated and newly described type strains.</title>
        <authorList>
            <person name="Whitman W.B."/>
            <person name="Woyke T."/>
            <person name="Klenk H.P."/>
            <person name="Zhou Y."/>
            <person name="Lilburn T.G."/>
            <person name="Beck B.J."/>
            <person name="De Vos P."/>
            <person name="Vandamme P."/>
            <person name="Eisen J.A."/>
            <person name="Garrity G."/>
            <person name="Hugenholtz P."/>
            <person name="Kyrpides N.C."/>
        </authorList>
    </citation>
    <scope>NUCLEOTIDE SEQUENCE [LARGE SCALE GENOMIC DNA]</scope>
    <source>
        <strain evidence="8 9">CGMCC 1.10136</strain>
    </source>
</reference>
<dbReference type="Pfam" id="PF05569">
    <property type="entry name" value="Peptidase_M56"/>
    <property type="match status" value="1"/>
</dbReference>
<dbReference type="Gene3D" id="3.30.1150.10">
    <property type="match status" value="1"/>
</dbReference>
<evidence type="ECO:0000256" key="1">
    <source>
        <dbReference type="ARBA" id="ARBA00004167"/>
    </source>
</evidence>
<keyword evidence="3 6" id="KW-1133">Transmembrane helix</keyword>
<dbReference type="OrthoDB" id="1628901at2"/>
<dbReference type="Proteomes" id="UP000316471">
    <property type="component" value="Unassembled WGS sequence"/>
</dbReference>
<evidence type="ECO:0000256" key="4">
    <source>
        <dbReference type="ARBA" id="ARBA00023136"/>
    </source>
</evidence>
<comment type="subcellular location">
    <subcellularLocation>
        <location evidence="1">Membrane</location>
        <topology evidence="1">Single-pass membrane protein</topology>
    </subcellularLocation>
</comment>
<evidence type="ECO:0000256" key="3">
    <source>
        <dbReference type="ARBA" id="ARBA00022989"/>
    </source>
</evidence>
<gene>
    <name evidence="8" type="ORF">IP93_02564</name>
</gene>
<dbReference type="PANTHER" id="PTHR34978">
    <property type="entry name" value="POSSIBLE SENSOR-TRANSDUCER PROTEIN BLAR"/>
    <property type="match status" value="1"/>
</dbReference>
<dbReference type="InterPro" id="IPR037682">
    <property type="entry name" value="TonB_C"/>
</dbReference>
<evidence type="ECO:0000313" key="9">
    <source>
        <dbReference type="Proteomes" id="UP000316471"/>
    </source>
</evidence>
<evidence type="ECO:0000256" key="6">
    <source>
        <dbReference type="SAM" id="Phobius"/>
    </source>
</evidence>
<sequence>MASAELLDALFEATLAVSAAVALVLLLRRVLRSAFGARVAYAAWWLVPAALVAVLLPAAVQPAVPMVVAPVTTRAVAAATPVVIAAPVDTSPWWLATWGVGATLLLLWMIHQQRRFHRAMGPVRARPDGLHEAAAVAGLPAAIGLVRPRVVVPIDFEQRYDADERALMQAHERLHIRAGDLHSNAFASALRCAFWFNPLVHVAWFAFRHDQELACDQRVIARYPHARRRYGEAMFKTQLAAYPLPLACHWGFGHPLKERIAMLIRPVPSRARIAGGVLLMTGLTLGVGFAAWSAQPASAPIATGTRELPEGHVMASIEARVDANQEESFVIANRAGEPFAISVGEGASAYRMEATMKPLSGDRIQLDAVLTQGGKVVGKPKLVVVDGKQAVIRIGEEPAPGAFQGVELAMKLSTRGQLPAAPLPPAPPAGIPSVPTLPAAAPPAPPAPPALAGVRGMGPPPVPAASPLAPANGASLPPVPPSDGARIVAKRIVVPTPEQAGGAPAARHQTRVRIKEVAPHFEGAWDPVAADGSHVCNGTVYTDEANGRFTCVPDANGAAAPPLSPASAPRAGVADAGATVARMSPPAYPKGESLEGRVMLEVDVRADGEVAAVAVARSSGQAVLDNAAREAVMKWRFNPAYSAGAAVASRVRVPIDFGPIAAYAGEGANTLEAIQVNR</sequence>
<keyword evidence="2 6" id="KW-0812">Transmembrane</keyword>
<feature type="compositionally biased region" description="Pro residues" evidence="5">
    <location>
        <begin position="440"/>
        <end position="449"/>
    </location>
</feature>
<feature type="compositionally biased region" description="Pro residues" evidence="5">
    <location>
        <begin position="421"/>
        <end position="430"/>
    </location>
</feature>
<feature type="transmembrane region" description="Helical" evidence="6">
    <location>
        <begin position="6"/>
        <end position="27"/>
    </location>
</feature>
<protein>
    <submittedName>
        <fullName evidence="8">TonB family protein</fullName>
    </submittedName>
</protein>
<evidence type="ECO:0000256" key="5">
    <source>
        <dbReference type="SAM" id="MobiDB-lite"/>
    </source>
</evidence>